<dbReference type="EMBL" id="JAMXLT020000014">
    <property type="protein sequence ID" value="MDW8549117.1"/>
    <property type="molecule type" value="Genomic_DNA"/>
</dbReference>
<dbReference type="Proteomes" id="UP001204439">
    <property type="component" value="Unassembled WGS sequence"/>
</dbReference>
<dbReference type="Gene3D" id="3.40.630.40">
    <property type="entry name" value="Zn-dependent exopeptidases"/>
    <property type="match status" value="1"/>
</dbReference>
<sequence length="243" mass="28399">MKYISVLFMLMQLFSCQKESKKTSISTSNKIDFREEEIIKKQLAYGAAQYFQEAGVEMPKPEFSNDELNEVTLVASDILMKNGYKQVSDEDFKFKIKKIFNRILEMNSNNNIIYLNYFDRCSKTIIKYPNNGTDYNGTYIIKNQKMITDFYYLPELIDYEKKYPQIYDNENTESNVVYDIAILMKEAIEKQGHTVYITRSQRKTIKLSEESNFEKYLGGTATKAGAINFRSKMASTLKADYFI</sequence>
<comment type="caution">
    <text evidence="1">The sequence shown here is derived from an EMBL/GenBank/DDBJ whole genome shotgun (WGS) entry which is preliminary data.</text>
</comment>
<evidence type="ECO:0000313" key="1">
    <source>
        <dbReference type="EMBL" id="MDW8549117.1"/>
    </source>
</evidence>
<keyword evidence="2" id="KW-1185">Reference proteome</keyword>
<evidence type="ECO:0000313" key="2">
    <source>
        <dbReference type="Proteomes" id="UP001204439"/>
    </source>
</evidence>
<proteinExistence type="predicted"/>
<dbReference type="RefSeq" id="WP_063969821.1">
    <property type="nucleotide sequence ID" value="NZ_JAMXLT020000014.1"/>
</dbReference>
<name>A0ABU4JHG1_9FLAO</name>
<gene>
    <name evidence="1" type="ORF">NG800_009345</name>
</gene>
<protein>
    <submittedName>
        <fullName evidence="1">N-acetylmuramoyl-L-alanine amidase</fullName>
    </submittedName>
</protein>
<reference evidence="1 2" key="1">
    <citation type="submission" date="2023-11" db="EMBL/GenBank/DDBJ databases">
        <title>First isolation, identification, and characterization of non-pathogenic Epilithonimonas ginsengisoli isolated from diseased farmed rainbow trout (Oncorhynchus mykiss) in Chile.</title>
        <authorList>
            <person name="Miranda C.D."/>
            <person name="Irgang R."/>
            <person name="Concha C."/>
            <person name="Rojas R."/>
            <person name="Avendano R."/>
        </authorList>
    </citation>
    <scope>NUCLEOTIDE SEQUENCE [LARGE SCALE GENOMIC DNA]</scope>
    <source>
        <strain evidence="1 2">FP99</strain>
    </source>
</reference>
<accession>A0ABU4JHG1</accession>
<organism evidence="1 2">
    <name type="scientific">Epilithonimonas ginsengisoli</name>
    <dbReference type="NCBI Taxonomy" id="1245592"/>
    <lineage>
        <taxon>Bacteria</taxon>
        <taxon>Pseudomonadati</taxon>
        <taxon>Bacteroidota</taxon>
        <taxon>Flavobacteriia</taxon>
        <taxon>Flavobacteriales</taxon>
        <taxon>Weeksellaceae</taxon>
        <taxon>Chryseobacterium group</taxon>
        <taxon>Epilithonimonas</taxon>
    </lineage>
</organism>